<evidence type="ECO:0000313" key="2">
    <source>
        <dbReference type="EMBL" id="CEF68764.1"/>
    </source>
</evidence>
<evidence type="ECO:0000313" key="3">
    <source>
        <dbReference type="Proteomes" id="UP000035682"/>
    </source>
</evidence>
<protein>
    <submittedName>
        <fullName evidence="2 4">Pleckstrin homology-like domain-containing protein</fullName>
    </submittedName>
</protein>
<keyword evidence="3" id="KW-1185">Reference proteome</keyword>
<proteinExistence type="predicted"/>
<reference evidence="2 3" key="1">
    <citation type="submission" date="2014-09" db="EMBL/GenBank/DDBJ databases">
        <authorList>
            <person name="Martin A.A."/>
        </authorList>
    </citation>
    <scope>NUCLEOTIDE SEQUENCE</scope>
    <source>
        <strain evidence="3">ED321</strain>
        <strain evidence="2">ED321 Heterogonic</strain>
    </source>
</reference>
<name>A0A090MZD9_STRRB</name>
<feature type="compositionally biased region" description="Pro residues" evidence="1">
    <location>
        <begin position="363"/>
        <end position="372"/>
    </location>
</feature>
<dbReference type="STRING" id="34506.A0A090MZD9"/>
<dbReference type="WormBase" id="SRAE_2000341900">
    <property type="protein sequence ID" value="SRP04922"/>
    <property type="gene ID" value="WBGene00263641"/>
</dbReference>
<dbReference type="AlphaFoldDB" id="A0A090MZD9"/>
<dbReference type="GeneID" id="36381134"/>
<organism evidence="2">
    <name type="scientific">Strongyloides ratti</name>
    <name type="common">Parasitic roundworm</name>
    <dbReference type="NCBI Taxonomy" id="34506"/>
    <lineage>
        <taxon>Eukaryota</taxon>
        <taxon>Metazoa</taxon>
        <taxon>Ecdysozoa</taxon>
        <taxon>Nematoda</taxon>
        <taxon>Chromadorea</taxon>
        <taxon>Rhabditida</taxon>
        <taxon>Tylenchina</taxon>
        <taxon>Panagrolaimomorpha</taxon>
        <taxon>Strongyloidoidea</taxon>
        <taxon>Strongyloididae</taxon>
        <taxon>Strongyloides</taxon>
    </lineage>
</organism>
<evidence type="ECO:0000313" key="4">
    <source>
        <dbReference type="WBParaSite" id="SRAE_2000341900.1"/>
    </source>
</evidence>
<dbReference type="RefSeq" id="XP_024507964.1">
    <property type="nucleotide sequence ID" value="XM_024654610.1"/>
</dbReference>
<dbReference type="CTD" id="36381134"/>
<gene>
    <name evidence="2 4 5" type="ORF">SRAE_2000341900</name>
</gene>
<evidence type="ECO:0000256" key="1">
    <source>
        <dbReference type="SAM" id="MobiDB-lite"/>
    </source>
</evidence>
<feature type="region of interest" description="Disordered" evidence="1">
    <location>
        <begin position="358"/>
        <end position="378"/>
    </location>
</feature>
<accession>A0A090MZD9</accession>
<feature type="region of interest" description="Disordered" evidence="1">
    <location>
        <begin position="275"/>
        <end position="294"/>
    </location>
</feature>
<dbReference type="Gene3D" id="2.30.29.30">
    <property type="entry name" value="Pleckstrin-homology domain (PH domain)/Phosphotyrosine-binding domain (PTB)"/>
    <property type="match status" value="1"/>
</dbReference>
<reference evidence="4" key="2">
    <citation type="submission" date="2020-12" db="UniProtKB">
        <authorList>
            <consortium name="WormBaseParasite"/>
        </authorList>
    </citation>
    <scope>IDENTIFICATION</scope>
</reference>
<evidence type="ECO:0000313" key="5">
    <source>
        <dbReference type="WormBase" id="SRAE_2000341900"/>
    </source>
</evidence>
<dbReference type="InterPro" id="IPR011993">
    <property type="entry name" value="PH-like_dom_sf"/>
</dbReference>
<dbReference type="EMBL" id="LN609529">
    <property type="protein sequence ID" value="CEF68764.1"/>
    <property type="molecule type" value="Genomic_DNA"/>
</dbReference>
<dbReference type="WBParaSite" id="SRAE_2000341900.1">
    <property type="protein sequence ID" value="SRAE_2000341900.1"/>
    <property type="gene ID" value="WBGene00263641"/>
</dbReference>
<dbReference type="Proteomes" id="UP000035682">
    <property type="component" value="Unplaced"/>
</dbReference>
<sequence length="474" mass="54332">MLSRGLDDIRSPRRRRYLCDISNVDKLSRPKNVPSTWHTKEDNDKFFDQLGVDTFTIATGLCVLKCGSKGFLGYEEFRGVAVFAKDFMHRCNFIRIYHITTFELLYEIELLDMFLFKLHRSDRKKLTIKMGIHYADMIFAERGDMLQFKRKLCRIGIEKIKPSLVKRIQNCWDNTKKILGNVIHEKKSNESAIVNSVNEYSYNDSNQFYTPMSSKLLSRKNKSGDFSKYDRGQRCGIKRKITVNDQDSVYCDVKRQAKDQTNSKIRVVNYTVYSPKTPTSRRTPELINLPPSPPETPRGILKGHGQTKLVLNNCNDETLHVVKSEIKQVNFNSTEAFTLGPSESLLPPPPTLKGAVRTVPRPCRNPPPPPPLENRILVNNDKTPTTKVIPSDLLAEIRSAPQLRGVSKINGNMATPHSLSTAQSPLHLIRSAMLTRRKSIKEDESEDEGTRSTFHDTTDWSVNERYHEMRYPLK</sequence>